<gene>
    <name evidence="2" type="ordered locus">Os10g0485800</name>
</gene>
<dbReference type="Proteomes" id="UP000000763">
    <property type="component" value="Chromosome 10"/>
</dbReference>
<name>C7J7V4_ORYSJ</name>
<feature type="compositionally biased region" description="Basic residues" evidence="1">
    <location>
        <begin position="56"/>
        <end position="73"/>
    </location>
</feature>
<protein>
    <submittedName>
        <fullName evidence="2">Os10g0485800 protein</fullName>
    </submittedName>
</protein>
<proteinExistence type="predicted"/>
<evidence type="ECO:0000256" key="1">
    <source>
        <dbReference type="SAM" id="MobiDB-lite"/>
    </source>
</evidence>
<sequence length="79" mass="8762">FACNPCRHRWLVAVIRRWAASPPTAARSRGKAEASRCRSRRSPAAAAAAAAATLQHRPKRRRRLPGNRARGRRPASWPA</sequence>
<organism evidence="2 3">
    <name type="scientific">Oryza sativa subsp. japonica</name>
    <name type="common">Rice</name>
    <dbReference type="NCBI Taxonomy" id="39947"/>
    <lineage>
        <taxon>Eukaryota</taxon>
        <taxon>Viridiplantae</taxon>
        <taxon>Streptophyta</taxon>
        <taxon>Embryophyta</taxon>
        <taxon>Tracheophyta</taxon>
        <taxon>Spermatophyta</taxon>
        <taxon>Magnoliopsida</taxon>
        <taxon>Liliopsida</taxon>
        <taxon>Poales</taxon>
        <taxon>Poaceae</taxon>
        <taxon>BOP clade</taxon>
        <taxon>Oryzoideae</taxon>
        <taxon>Oryzeae</taxon>
        <taxon>Oryzinae</taxon>
        <taxon>Oryza</taxon>
        <taxon>Oryza sativa</taxon>
    </lineage>
</organism>
<accession>C7J7V4</accession>
<reference evidence="2 3" key="1">
    <citation type="journal article" date="2005" name="Nature">
        <title>The map-based sequence of the rice genome.</title>
        <authorList>
            <consortium name="International rice genome sequencing project (IRGSP)"/>
            <person name="Matsumoto T."/>
            <person name="Wu J."/>
            <person name="Kanamori H."/>
            <person name="Katayose Y."/>
            <person name="Fujisawa M."/>
            <person name="Namiki N."/>
            <person name="Mizuno H."/>
            <person name="Yamamoto K."/>
            <person name="Antonio B.A."/>
            <person name="Baba T."/>
            <person name="Sakata K."/>
            <person name="Nagamura Y."/>
            <person name="Aoki H."/>
            <person name="Arikawa K."/>
            <person name="Arita K."/>
            <person name="Bito T."/>
            <person name="Chiden Y."/>
            <person name="Fujitsuka N."/>
            <person name="Fukunaka R."/>
            <person name="Hamada M."/>
            <person name="Harada C."/>
            <person name="Hayashi A."/>
            <person name="Hijishita S."/>
            <person name="Honda M."/>
            <person name="Hosokawa S."/>
            <person name="Ichikawa Y."/>
            <person name="Idonuma A."/>
            <person name="Iijima M."/>
            <person name="Ikeda M."/>
            <person name="Ikeno M."/>
            <person name="Ito K."/>
            <person name="Ito S."/>
            <person name="Ito T."/>
            <person name="Ito Y."/>
            <person name="Ito Y."/>
            <person name="Iwabuchi A."/>
            <person name="Kamiya K."/>
            <person name="Karasawa W."/>
            <person name="Kurita K."/>
            <person name="Katagiri S."/>
            <person name="Kikuta A."/>
            <person name="Kobayashi H."/>
            <person name="Kobayashi N."/>
            <person name="Machita K."/>
            <person name="Maehara T."/>
            <person name="Masukawa M."/>
            <person name="Mizubayashi T."/>
            <person name="Mukai Y."/>
            <person name="Nagasaki H."/>
            <person name="Nagata Y."/>
            <person name="Naito S."/>
            <person name="Nakashima M."/>
            <person name="Nakama Y."/>
            <person name="Nakamichi Y."/>
            <person name="Nakamura M."/>
            <person name="Meguro A."/>
            <person name="Negishi M."/>
            <person name="Ohta I."/>
            <person name="Ohta T."/>
            <person name="Okamoto M."/>
            <person name="Ono N."/>
            <person name="Saji S."/>
            <person name="Sakaguchi M."/>
            <person name="Sakai K."/>
            <person name="Shibata M."/>
            <person name="Shimokawa T."/>
            <person name="Song J."/>
            <person name="Takazaki Y."/>
            <person name="Terasawa K."/>
            <person name="Tsugane M."/>
            <person name="Tsuji K."/>
            <person name="Ueda S."/>
            <person name="Waki K."/>
            <person name="Yamagata H."/>
            <person name="Yamamoto M."/>
            <person name="Yamamoto S."/>
            <person name="Yamane H."/>
            <person name="Yoshiki S."/>
            <person name="Yoshihara R."/>
            <person name="Yukawa K."/>
            <person name="Zhong H."/>
            <person name="Yano M."/>
            <person name="Yuan Q."/>
            <person name="Ouyang S."/>
            <person name="Liu J."/>
            <person name="Jones K.M."/>
            <person name="Gansberger K."/>
            <person name="Moffat K."/>
            <person name="Hill J."/>
            <person name="Bera J."/>
            <person name="Fadrosh D."/>
            <person name="Jin S."/>
            <person name="Johri S."/>
            <person name="Kim M."/>
            <person name="Overton L."/>
            <person name="Reardon M."/>
            <person name="Tsitrin T."/>
            <person name="Vuong H."/>
            <person name="Weaver B."/>
            <person name="Ciecko A."/>
            <person name="Tallon L."/>
            <person name="Jackson J."/>
            <person name="Pai G."/>
            <person name="Aken S.V."/>
            <person name="Utterback T."/>
            <person name="Reidmuller S."/>
            <person name="Feldblyum T."/>
            <person name="Hsiao J."/>
            <person name="Zismann V."/>
            <person name="Iobst S."/>
            <person name="de Vazeille A.R."/>
            <person name="Buell C.R."/>
            <person name="Ying K."/>
            <person name="Li Y."/>
            <person name="Lu T."/>
            <person name="Huang Y."/>
            <person name="Zhao Q."/>
            <person name="Feng Q."/>
            <person name="Zhang L."/>
            <person name="Zhu J."/>
            <person name="Weng Q."/>
            <person name="Mu J."/>
            <person name="Lu Y."/>
            <person name="Fan D."/>
            <person name="Liu Y."/>
            <person name="Guan J."/>
            <person name="Zhang Y."/>
            <person name="Yu S."/>
            <person name="Liu X."/>
            <person name="Zhang Y."/>
            <person name="Hong G."/>
            <person name="Han B."/>
            <person name="Choisne N."/>
            <person name="Demange N."/>
            <person name="Orjeda G."/>
            <person name="Samain S."/>
            <person name="Cattolico L."/>
            <person name="Pelletier E."/>
            <person name="Couloux A."/>
            <person name="Segurens B."/>
            <person name="Wincker P."/>
            <person name="D'Hont A."/>
            <person name="Scarpelli C."/>
            <person name="Weissenbach J."/>
            <person name="Salanoubat M."/>
            <person name="Quetier F."/>
            <person name="Yu Y."/>
            <person name="Kim H.R."/>
            <person name="Rambo T."/>
            <person name="Currie J."/>
            <person name="Collura K."/>
            <person name="Luo M."/>
            <person name="Yang T."/>
            <person name="Ammiraju J.S.S."/>
            <person name="Engler F."/>
            <person name="Soderlund C."/>
            <person name="Wing R.A."/>
            <person name="Palmer L.E."/>
            <person name="de la Bastide M."/>
            <person name="Spiegel L."/>
            <person name="Nascimento L."/>
            <person name="Zutavern T."/>
            <person name="O'Shaughnessy A."/>
            <person name="Dike S."/>
            <person name="Dedhia N."/>
            <person name="Preston R."/>
            <person name="Balija V."/>
            <person name="McCombie W.R."/>
            <person name="Chow T."/>
            <person name="Chen H."/>
            <person name="Chung M."/>
            <person name="Chen C."/>
            <person name="Shaw J."/>
            <person name="Wu H."/>
            <person name="Hsiao K."/>
            <person name="Chao Y."/>
            <person name="Chu M."/>
            <person name="Cheng C."/>
            <person name="Hour A."/>
            <person name="Lee P."/>
            <person name="Lin S."/>
            <person name="Lin Y."/>
            <person name="Liou J."/>
            <person name="Liu S."/>
            <person name="Hsing Y."/>
            <person name="Raghuvanshi S."/>
            <person name="Mohanty A."/>
            <person name="Bharti A.K."/>
            <person name="Gaur A."/>
            <person name="Gupta V."/>
            <person name="Kumar D."/>
            <person name="Ravi V."/>
            <person name="Vij S."/>
            <person name="Kapur A."/>
            <person name="Khurana P."/>
            <person name="Khurana P."/>
            <person name="Khurana J.P."/>
            <person name="Tyagi A.K."/>
            <person name="Gaikwad K."/>
            <person name="Singh A."/>
            <person name="Dalal V."/>
            <person name="Srivastava S."/>
            <person name="Dixit A."/>
            <person name="Pal A.K."/>
            <person name="Ghazi I.A."/>
            <person name="Yadav M."/>
            <person name="Pandit A."/>
            <person name="Bhargava A."/>
            <person name="Sureshbabu K."/>
            <person name="Batra K."/>
            <person name="Sharma T.R."/>
            <person name="Mohapatra T."/>
            <person name="Singh N.K."/>
            <person name="Messing J."/>
            <person name="Nelson A.B."/>
            <person name="Fuks G."/>
            <person name="Kavchok S."/>
            <person name="Keizer G."/>
            <person name="Linton E."/>
            <person name="Llaca V."/>
            <person name="Song R."/>
            <person name="Tanyolac B."/>
            <person name="Young S."/>
            <person name="Ho-Il K."/>
            <person name="Hahn J.H."/>
            <person name="Sangsakoo G."/>
            <person name="Vanavichit A."/>
            <person name="de Mattos Luiz.A.T."/>
            <person name="Zimmer P.D."/>
            <person name="Malone G."/>
            <person name="Dellagostin O."/>
            <person name="de Oliveira A.C."/>
            <person name="Bevan M."/>
            <person name="Bancroft I."/>
            <person name="Minx P."/>
            <person name="Cordum H."/>
            <person name="Wilson R."/>
            <person name="Cheng Z."/>
            <person name="Jin W."/>
            <person name="Jiang J."/>
            <person name="Leong S.A."/>
            <person name="Iwama H."/>
            <person name="Gojobori T."/>
            <person name="Itoh T."/>
            <person name="Niimura Y."/>
            <person name="Fujii Y."/>
            <person name="Habara T."/>
            <person name="Sakai H."/>
            <person name="Sato Y."/>
            <person name="Wilson G."/>
            <person name="Kumar K."/>
            <person name="McCouch S."/>
            <person name="Juretic N."/>
            <person name="Hoen D."/>
            <person name="Wright S."/>
            <person name="Bruskiewich R."/>
            <person name="Bureau T."/>
            <person name="Miyao A."/>
            <person name="Hirochika H."/>
            <person name="Nishikawa T."/>
            <person name="Kadowaki K."/>
            <person name="Sugiura M."/>
            <person name="Burr B."/>
            <person name="Sasaki T."/>
        </authorList>
    </citation>
    <scope>NUCLEOTIDE SEQUENCE [LARGE SCALE GENOMIC DNA]</scope>
    <source>
        <strain evidence="3">cv. Nipponbare</strain>
    </source>
</reference>
<dbReference type="EMBL" id="AP008216">
    <property type="protein sequence ID" value="BAH94942.1"/>
    <property type="molecule type" value="Genomic_DNA"/>
</dbReference>
<feature type="non-terminal residue" evidence="2">
    <location>
        <position position="1"/>
    </location>
</feature>
<reference evidence="3" key="2">
    <citation type="journal article" date="2008" name="Nucleic Acids Res.">
        <title>The rice annotation project database (RAP-DB): 2008 update.</title>
        <authorList>
            <consortium name="The rice annotation project (RAP)"/>
        </authorList>
    </citation>
    <scope>GENOME REANNOTATION</scope>
    <source>
        <strain evidence="3">cv. Nipponbare</strain>
    </source>
</reference>
<feature type="region of interest" description="Disordered" evidence="1">
    <location>
        <begin position="21"/>
        <end position="79"/>
    </location>
</feature>
<dbReference type="KEGG" id="dosa:Os10g0485800"/>
<feature type="compositionally biased region" description="Low complexity" evidence="1">
    <location>
        <begin position="42"/>
        <end position="52"/>
    </location>
</feature>
<evidence type="ECO:0000313" key="3">
    <source>
        <dbReference type="Proteomes" id="UP000000763"/>
    </source>
</evidence>
<evidence type="ECO:0000313" key="2">
    <source>
        <dbReference type="EMBL" id="BAH94942.1"/>
    </source>
</evidence>
<dbReference type="AlphaFoldDB" id="C7J7V4"/>